<protein>
    <submittedName>
        <fullName evidence="2">DegV family protein</fullName>
    </submittedName>
</protein>
<dbReference type="AlphaFoldDB" id="A0AB39BQ24"/>
<dbReference type="PANTHER" id="PTHR33434:SF2">
    <property type="entry name" value="FATTY ACID-BINDING PROTEIN TM_1468"/>
    <property type="match status" value="1"/>
</dbReference>
<dbReference type="PROSITE" id="PS51482">
    <property type="entry name" value="DEGV"/>
    <property type="match status" value="1"/>
</dbReference>
<dbReference type="GO" id="GO:0008289">
    <property type="term" value="F:lipid binding"/>
    <property type="evidence" value="ECO:0007669"/>
    <property type="project" value="UniProtKB-KW"/>
</dbReference>
<dbReference type="InterPro" id="IPR003797">
    <property type="entry name" value="DegV"/>
</dbReference>
<reference evidence="2" key="1">
    <citation type="submission" date="2024-07" db="EMBL/GenBank/DDBJ databases">
        <title>Identification and characteristics of an arsenic-resistant bacterial isolate, which belongs to a novel species.</title>
        <authorList>
            <person name="Juszczyk A."/>
            <person name="Kowalczyk A."/>
            <person name="Was K."/>
            <person name="Kosowicz W."/>
            <person name="Budzyn A."/>
            <person name="Latowski D."/>
        </authorList>
    </citation>
    <scope>NUCLEOTIDE SEQUENCE</scope>
    <source>
        <strain evidence="2">As8PL</strain>
    </source>
</reference>
<name>A0AB39BQ24_9BACI</name>
<dbReference type="EMBL" id="CP162551">
    <property type="protein sequence ID" value="XDI35712.1"/>
    <property type="molecule type" value="Genomic_DNA"/>
</dbReference>
<dbReference type="SUPFAM" id="SSF82549">
    <property type="entry name" value="DAK1/DegV-like"/>
    <property type="match status" value="1"/>
</dbReference>
<organism evidence="2">
    <name type="scientific">Alkalihalophilus sp. As8PL</name>
    <dbReference type="NCBI Taxonomy" id="3237103"/>
    <lineage>
        <taxon>Bacteria</taxon>
        <taxon>Bacillati</taxon>
        <taxon>Bacillota</taxon>
        <taxon>Bacilli</taxon>
        <taxon>Bacillales</taxon>
        <taxon>Bacillaceae</taxon>
        <taxon>Alkalihalophilus</taxon>
    </lineage>
</organism>
<dbReference type="NCBIfam" id="TIGR00762">
    <property type="entry name" value="DegV"/>
    <property type="match status" value="1"/>
</dbReference>
<evidence type="ECO:0000256" key="1">
    <source>
        <dbReference type="ARBA" id="ARBA00023121"/>
    </source>
</evidence>
<dbReference type="InterPro" id="IPR050270">
    <property type="entry name" value="DegV_domain_contain"/>
</dbReference>
<dbReference type="Gene3D" id="3.30.1180.10">
    <property type="match status" value="1"/>
</dbReference>
<evidence type="ECO:0000313" key="2">
    <source>
        <dbReference type="EMBL" id="XDI35712.1"/>
    </source>
</evidence>
<dbReference type="RefSeq" id="WP_368503256.1">
    <property type="nucleotide sequence ID" value="NZ_CP162551.1"/>
</dbReference>
<accession>A0AB39BQ24</accession>
<keyword evidence="1" id="KW-0446">Lipid-binding</keyword>
<dbReference type="PANTHER" id="PTHR33434">
    <property type="entry name" value="DEGV DOMAIN-CONTAINING PROTEIN DR_1986-RELATED"/>
    <property type="match status" value="1"/>
</dbReference>
<gene>
    <name evidence="2" type="ORF">AB3N04_13445</name>
</gene>
<proteinExistence type="predicted"/>
<dbReference type="Gene3D" id="3.40.50.10170">
    <property type="match status" value="1"/>
</dbReference>
<dbReference type="Pfam" id="PF02645">
    <property type="entry name" value="DegV"/>
    <property type="match status" value="1"/>
</dbReference>
<sequence length="284" mass="31053">MNKVAIVTDSTAYLAPDVRDELSIEMIPLNVVIGEDSYQEEVDLTTSEFYKLLKETEKLPTTSQPAIGHFVETFENLKTQGYEEIVTIHLSSKISGTYQSAMSAASMVEGIRVEGFDSEISCAPQGFYALEAGKLAKEGADATAILARLNEIKTSQKAYFMVDSLQHLHRGGRMNAAQLVVGNLLKIKPILHFVEGSIVPFEKVRTEKKAVARICQLLEEDVTTGGTYEVTVIHANRLQSAETIANDIQSKFDNVNVGISHFGPVIGTHLGEGSLGVGWYKVSQ</sequence>
<dbReference type="InterPro" id="IPR043168">
    <property type="entry name" value="DegV_C"/>
</dbReference>